<reference evidence="2 3" key="1">
    <citation type="submission" date="2024-07" db="EMBL/GenBank/DDBJ databases">
        <title>Section-level genome sequencing and comparative genomics of Aspergillus sections Usti and Cavernicolus.</title>
        <authorList>
            <consortium name="Lawrence Berkeley National Laboratory"/>
            <person name="Nybo J.L."/>
            <person name="Vesth T.C."/>
            <person name="Theobald S."/>
            <person name="Frisvad J.C."/>
            <person name="Larsen T.O."/>
            <person name="Kjaerboelling I."/>
            <person name="Rothschild-Mancinelli K."/>
            <person name="Lyhne E.K."/>
            <person name="Kogle M.E."/>
            <person name="Barry K."/>
            <person name="Clum A."/>
            <person name="Na H."/>
            <person name="Ledsgaard L."/>
            <person name="Lin J."/>
            <person name="Lipzen A."/>
            <person name="Kuo A."/>
            <person name="Riley R."/>
            <person name="Mondo S."/>
            <person name="Labutti K."/>
            <person name="Haridas S."/>
            <person name="Pangalinan J."/>
            <person name="Salamov A.A."/>
            <person name="Simmons B.A."/>
            <person name="Magnuson J.K."/>
            <person name="Chen J."/>
            <person name="Drula E."/>
            <person name="Henrissat B."/>
            <person name="Wiebenga A."/>
            <person name="Lubbers R.J."/>
            <person name="Gomes A.C."/>
            <person name="Makela M.R."/>
            <person name="Stajich J."/>
            <person name="Grigoriev I.V."/>
            <person name="Mortensen U.H."/>
            <person name="De Vries R.P."/>
            <person name="Baker S.E."/>
            <person name="Andersen M.R."/>
        </authorList>
    </citation>
    <scope>NUCLEOTIDE SEQUENCE [LARGE SCALE GENOMIC DNA]</scope>
    <source>
        <strain evidence="2 3">CBS 123904</strain>
    </source>
</reference>
<accession>A0ABR4KMA7</accession>
<feature type="transmembrane region" description="Helical" evidence="1">
    <location>
        <begin position="107"/>
        <end position="130"/>
    </location>
</feature>
<sequence length="187" mass="20474">MIDQRPSLRKGLFRLEQGKKRERQRRDECDSSRCAGRGDFLLVHSSQAQSLIVNCGMVGCCRSTMLLGVLFSLPLPPATLPLIYLSTTSPSRPDLNFPFRLSLARLTWIRLVGCFTIAFCSSVAVTGVLLKRSIDSQQSTDRIFILLSLGPSPRLNLGVNSQLSSCTTPTGPLAEESAEECSPCKPV</sequence>
<gene>
    <name evidence="2" type="ORF">BJY01DRAFT_206996</name>
</gene>
<keyword evidence="3" id="KW-1185">Reference proteome</keyword>
<evidence type="ECO:0000313" key="3">
    <source>
        <dbReference type="Proteomes" id="UP001610446"/>
    </source>
</evidence>
<dbReference type="EMBL" id="JBFXLU010000020">
    <property type="protein sequence ID" value="KAL2853395.1"/>
    <property type="molecule type" value="Genomic_DNA"/>
</dbReference>
<keyword evidence="1" id="KW-1133">Transmembrane helix</keyword>
<feature type="transmembrane region" description="Helical" evidence="1">
    <location>
        <begin position="66"/>
        <end position="87"/>
    </location>
</feature>
<keyword evidence="1" id="KW-0472">Membrane</keyword>
<keyword evidence="1" id="KW-0812">Transmembrane</keyword>
<proteinExistence type="predicted"/>
<dbReference type="Proteomes" id="UP001610446">
    <property type="component" value="Unassembled WGS sequence"/>
</dbReference>
<comment type="caution">
    <text evidence="2">The sequence shown here is derived from an EMBL/GenBank/DDBJ whole genome shotgun (WGS) entry which is preliminary data.</text>
</comment>
<organism evidence="2 3">
    <name type="scientific">Aspergillus pseudoustus</name>
    <dbReference type="NCBI Taxonomy" id="1810923"/>
    <lineage>
        <taxon>Eukaryota</taxon>
        <taxon>Fungi</taxon>
        <taxon>Dikarya</taxon>
        <taxon>Ascomycota</taxon>
        <taxon>Pezizomycotina</taxon>
        <taxon>Eurotiomycetes</taxon>
        <taxon>Eurotiomycetidae</taxon>
        <taxon>Eurotiales</taxon>
        <taxon>Aspergillaceae</taxon>
        <taxon>Aspergillus</taxon>
        <taxon>Aspergillus subgen. Nidulantes</taxon>
    </lineage>
</organism>
<evidence type="ECO:0000256" key="1">
    <source>
        <dbReference type="SAM" id="Phobius"/>
    </source>
</evidence>
<name>A0ABR4KMA7_9EURO</name>
<evidence type="ECO:0000313" key="2">
    <source>
        <dbReference type="EMBL" id="KAL2853395.1"/>
    </source>
</evidence>
<protein>
    <recommendedName>
        <fullName evidence="4">Transmembrane protein</fullName>
    </recommendedName>
</protein>
<evidence type="ECO:0008006" key="4">
    <source>
        <dbReference type="Google" id="ProtNLM"/>
    </source>
</evidence>